<evidence type="ECO:0000313" key="1">
    <source>
        <dbReference type="EMBL" id="KZV23202.1"/>
    </source>
</evidence>
<evidence type="ECO:0000313" key="2">
    <source>
        <dbReference type="Proteomes" id="UP000250235"/>
    </source>
</evidence>
<dbReference type="InterPro" id="IPR044297">
    <property type="entry name" value="CSI1/2/3"/>
</dbReference>
<dbReference type="OrthoDB" id="7537227at2759"/>
<dbReference type="GO" id="GO:0008017">
    <property type="term" value="F:microtubule binding"/>
    <property type="evidence" value="ECO:0007669"/>
    <property type="project" value="InterPro"/>
</dbReference>
<name>A0A2Z7AVF1_9LAMI</name>
<dbReference type="SUPFAM" id="SSF48371">
    <property type="entry name" value="ARM repeat"/>
    <property type="match status" value="1"/>
</dbReference>
<dbReference type="GO" id="GO:2001006">
    <property type="term" value="P:regulation of cellulose biosynthetic process"/>
    <property type="evidence" value="ECO:0007669"/>
    <property type="project" value="InterPro"/>
</dbReference>
<dbReference type="EMBL" id="KV013947">
    <property type="protein sequence ID" value="KZV23202.1"/>
    <property type="molecule type" value="Genomic_DNA"/>
</dbReference>
<gene>
    <name evidence="1" type="ORF">F511_05041</name>
</gene>
<dbReference type="AlphaFoldDB" id="A0A2Z7AVF1"/>
<protein>
    <submittedName>
        <fullName evidence="1">Uncharacterized protein</fullName>
    </submittedName>
</protein>
<organism evidence="1 2">
    <name type="scientific">Dorcoceras hygrometricum</name>
    <dbReference type="NCBI Taxonomy" id="472368"/>
    <lineage>
        <taxon>Eukaryota</taxon>
        <taxon>Viridiplantae</taxon>
        <taxon>Streptophyta</taxon>
        <taxon>Embryophyta</taxon>
        <taxon>Tracheophyta</taxon>
        <taxon>Spermatophyta</taxon>
        <taxon>Magnoliopsida</taxon>
        <taxon>eudicotyledons</taxon>
        <taxon>Gunneridae</taxon>
        <taxon>Pentapetalae</taxon>
        <taxon>asterids</taxon>
        <taxon>lamiids</taxon>
        <taxon>Lamiales</taxon>
        <taxon>Gesneriaceae</taxon>
        <taxon>Didymocarpoideae</taxon>
        <taxon>Trichosporeae</taxon>
        <taxon>Loxocarpinae</taxon>
        <taxon>Dorcoceras</taxon>
    </lineage>
</organism>
<dbReference type="Gene3D" id="1.25.10.10">
    <property type="entry name" value="Leucine-rich Repeat Variant"/>
    <property type="match status" value="1"/>
</dbReference>
<dbReference type="GO" id="GO:0051211">
    <property type="term" value="P:anisotropic cell growth"/>
    <property type="evidence" value="ECO:0007669"/>
    <property type="project" value="InterPro"/>
</dbReference>
<sequence length="232" mass="26324">MLHESDMPNVMDLSEEFSLVKNPDQLILERLFKMDEIGDGPISQNTIPLLVDLLRPIPNRPGAPPFSVHLLTQIAHGNDTNKPLIAEAGTLDALTKYLYLSPQDLTEATASELLRILFSNPDIVHYESALTCMNQLIAVLHLGSKGARMSAARAIDELFDSKKIRDSEESIKAIQPLADMLDTPKEWCRKTVQYSFWESKNSRIVNHLRIHWTPYKYSGSPQTKYIMTFIHH</sequence>
<dbReference type="GO" id="GO:0010330">
    <property type="term" value="C:cellulose synthase complex"/>
    <property type="evidence" value="ECO:0007669"/>
    <property type="project" value="InterPro"/>
</dbReference>
<dbReference type="InterPro" id="IPR016024">
    <property type="entry name" value="ARM-type_fold"/>
</dbReference>
<dbReference type="PANTHER" id="PTHR46369">
    <property type="entry name" value="PROTEIN CELLULOSE SYNTHASE INTERACTIVE 1"/>
    <property type="match status" value="1"/>
</dbReference>
<dbReference type="PANTHER" id="PTHR46369:SF1">
    <property type="entry name" value="PROTEIN CELLULOSE SYNTHASE INTERACTIVE 3"/>
    <property type="match status" value="1"/>
</dbReference>
<reference evidence="1 2" key="1">
    <citation type="journal article" date="2015" name="Proc. Natl. Acad. Sci. U.S.A.">
        <title>The resurrection genome of Boea hygrometrica: A blueprint for survival of dehydration.</title>
        <authorList>
            <person name="Xiao L."/>
            <person name="Yang G."/>
            <person name="Zhang L."/>
            <person name="Yang X."/>
            <person name="Zhao S."/>
            <person name="Ji Z."/>
            <person name="Zhou Q."/>
            <person name="Hu M."/>
            <person name="Wang Y."/>
            <person name="Chen M."/>
            <person name="Xu Y."/>
            <person name="Jin H."/>
            <person name="Xiao X."/>
            <person name="Hu G."/>
            <person name="Bao F."/>
            <person name="Hu Y."/>
            <person name="Wan P."/>
            <person name="Li L."/>
            <person name="Deng X."/>
            <person name="Kuang T."/>
            <person name="Xiang C."/>
            <person name="Zhu J.K."/>
            <person name="Oliver M.J."/>
            <person name="He Y."/>
        </authorList>
    </citation>
    <scope>NUCLEOTIDE SEQUENCE [LARGE SCALE GENOMIC DNA]</scope>
    <source>
        <strain evidence="2">cv. XS01</strain>
    </source>
</reference>
<keyword evidence="2" id="KW-1185">Reference proteome</keyword>
<dbReference type="InterPro" id="IPR011989">
    <property type="entry name" value="ARM-like"/>
</dbReference>
<dbReference type="Proteomes" id="UP000250235">
    <property type="component" value="Unassembled WGS sequence"/>
</dbReference>
<proteinExistence type="predicted"/>
<accession>A0A2Z7AVF1</accession>